<keyword evidence="2" id="KW-1185">Reference proteome</keyword>
<dbReference type="Proteomes" id="UP001497680">
    <property type="component" value="Unassembled WGS sequence"/>
</dbReference>
<name>A0ACC0CLJ2_9PEZI</name>
<evidence type="ECO:0000313" key="1">
    <source>
        <dbReference type="EMBL" id="KAI6081258.1"/>
    </source>
</evidence>
<proteinExistence type="predicted"/>
<dbReference type="EMBL" id="MU394401">
    <property type="protein sequence ID" value="KAI6081258.1"/>
    <property type="molecule type" value="Genomic_DNA"/>
</dbReference>
<accession>A0ACC0CLJ2</accession>
<gene>
    <name evidence="1" type="ORF">F4821DRAFT_249647</name>
</gene>
<reference evidence="1 2" key="1">
    <citation type="journal article" date="2022" name="New Phytol.">
        <title>Ecological generalism drives hyperdiversity of secondary metabolite gene clusters in xylarialean endophytes.</title>
        <authorList>
            <person name="Franco M.E.E."/>
            <person name="Wisecaver J.H."/>
            <person name="Arnold A.E."/>
            <person name="Ju Y.M."/>
            <person name="Slot J.C."/>
            <person name="Ahrendt S."/>
            <person name="Moore L.P."/>
            <person name="Eastman K.E."/>
            <person name="Scott K."/>
            <person name="Konkel Z."/>
            <person name="Mondo S.J."/>
            <person name="Kuo A."/>
            <person name="Hayes R.D."/>
            <person name="Haridas S."/>
            <person name="Andreopoulos B."/>
            <person name="Riley R."/>
            <person name="LaButti K."/>
            <person name="Pangilinan J."/>
            <person name="Lipzen A."/>
            <person name="Amirebrahimi M."/>
            <person name="Yan J."/>
            <person name="Adam C."/>
            <person name="Keymanesh K."/>
            <person name="Ng V."/>
            <person name="Louie K."/>
            <person name="Northen T."/>
            <person name="Drula E."/>
            <person name="Henrissat B."/>
            <person name="Hsieh H.M."/>
            <person name="Youens-Clark K."/>
            <person name="Lutzoni F."/>
            <person name="Miadlikowska J."/>
            <person name="Eastwood D.C."/>
            <person name="Hamelin R.C."/>
            <person name="Grigoriev I.V."/>
            <person name="U'Ren J.M."/>
        </authorList>
    </citation>
    <scope>NUCLEOTIDE SEQUENCE [LARGE SCALE GENOMIC DNA]</scope>
    <source>
        <strain evidence="1 2">ER1909</strain>
    </source>
</reference>
<comment type="caution">
    <text evidence="1">The sequence shown here is derived from an EMBL/GenBank/DDBJ whole genome shotgun (WGS) entry which is preliminary data.</text>
</comment>
<sequence length="271" mass="29463">MPSYVITGVSKGLGWEFLRLISNNPNNVVVGIVRDKPATDKRVLEELKERTNIHILAADVTNYDALKQTAAEATKILGGSLDYLIANAGVVSMFDAYNPIGELGAKPKALEENLLGMFNVNVLANIHLYNLFMPLILKGQVKKVVAISSGLADTDLTNQYDVTLHSLYAITKAALNMATAKFNAQYKKDGVLFLSLCPGMADVGHYKDATPEQLEHLGGMTQKFLEYAPHFTGPVTPDVAVQDVVAVWEKCSLENGDGGAFLSHLGNKQWL</sequence>
<organism evidence="1 2">
    <name type="scientific">Hypoxylon rubiginosum</name>
    <dbReference type="NCBI Taxonomy" id="110542"/>
    <lineage>
        <taxon>Eukaryota</taxon>
        <taxon>Fungi</taxon>
        <taxon>Dikarya</taxon>
        <taxon>Ascomycota</taxon>
        <taxon>Pezizomycotina</taxon>
        <taxon>Sordariomycetes</taxon>
        <taxon>Xylariomycetidae</taxon>
        <taxon>Xylariales</taxon>
        <taxon>Hypoxylaceae</taxon>
        <taxon>Hypoxylon</taxon>
    </lineage>
</organism>
<protein>
    <submittedName>
        <fullName evidence="1">NAD(P)-binding protein</fullName>
    </submittedName>
</protein>
<evidence type="ECO:0000313" key="2">
    <source>
        <dbReference type="Proteomes" id="UP001497680"/>
    </source>
</evidence>